<evidence type="ECO:0000256" key="2">
    <source>
        <dbReference type="ARBA" id="ARBA00022692"/>
    </source>
</evidence>
<dbReference type="Pfam" id="PF01699">
    <property type="entry name" value="Na_Ca_ex"/>
    <property type="match status" value="1"/>
</dbReference>
<dbReference type="InterPro" id="IPR044880">
    <property type="entry name" value="NCX_ion-bd_dom_sf"/>
</dbReference>
<organism evidence="7 8">
    <name type="scientific">Fontimonas thermophila</name>
    <dbReference type="NCBI Taxonomy" id="1076937"/>
    <lineage>
        <taxon>Bacteria</taxon>
        <taxon>Pseudomonadati</taxon>
        <taxon>Pseudomonadota</taxon>
        <taxon>Gammaproteobacteria</taxon>
        <taxon>Nevskiales</taxon>
        <taxon>Nevskiaceae</taxon>
        <taxon>Fontimonas</taxon>
    </lineage>
</organism>
<dbReference type="GO" id="GO:0005262">
    <property type="term" value="F:calcium channel activity"/>
    <property type="evidence" value="ECO:0007669"/>
    <property type="project" value="TreeGrafter"/>
</dbReference>
<name>A0A1I2K2I8_9GAMM</name>
<dbReference type="GO" id="GO:0006874">
    <property type="term" value="P:intracellular calcium ion homeostasis"/>
    <property type="evidence" value="ECO:0007669"/>
    <property type="project" value="TreeGrafter"/>
</dbReference>
<feature type="transmembrane region" description="Helical" evidence="5">
    <location>
        <begin position="74"/>
        <end position="94"/>
    </location>
</feature>
<evidence type="ECO:0000256" key="5">
    <source>
        <dbReference type="SAM" id="Phobius"/>
    </source>
</evidence>
<dbReference type="OrthoDB" id="9794225at2"/>
<evidence type="ECO:0000313" key="8">
    <source>
        <dbReference type="Proteomes" id="UP000199771"/>
    </source>
</evidence>
<accession>A0A1I2K2I8</accession>
<keyword evidence="4 5" id="KW-0472">Membrane</keyword>
<keyword evidence="2 5" id="KW-0812">Transmembrane</keyword>
<sequence>MLTSLAAVAAGLALLMWSADRFVLGTARLARAAGISPLIVGMTIVGFGTSAPELAVSTLAAIQGSSGIAIGNILGSNLFKIPCILVAPALIAPGTLPDPLMLWRDIPLMIAVALMLYAVAAGLRGRPLQIGRIDGTLLLTVYAGYTLILVLSAPAA</sequence>
<reference evidence="7 8" key="1">
    <citation type="submission" date="2016-10" db="EMBL/GenBank/DDBJ databases">
        <authorList>
            <person name="de Groot N.N."/>
        </authorList>
    </citation>
    <scope>NUCLEOTIDE SEQUENCE [LARGE SCALE GENOMIC DNA]</scope>
    <source>
        <strain evidence="7 8">DSM 23609</strain>
    </source>
</reference>
<dbReference type="AlphaFoldDB" id="A0A1I2K2I8"/>
<gene>
    <name evidence="7" type="ORF">SAMN04488120_11254</name>
</gene>
<dbReference type="STRING" id="1076937.SAMN04488120_11254"/>
<dbReference type="GO" id="GO:0008273">
    <property type="term" value="F:calcium, potassium:sodium antiporter activity"/>
    <property type="evidence" value="ECO:0007669"/>
    <property type="project" value="TreeGrafter"/>
</dbReference>
<dbReference type="InterPro" id="IPR004481">
    <property type="entry name" value="K/Na/Ca-exchanger"/>
</dbReference>
<evidence type="ECO:0000256" key="1">
    <source>
        <dbReference type="ARBA" id="ARBA00004141"/>
    </source>
</evidence>
<proteinExistence type="predicted"/>
<keyword evidence="8" id="KW-1185">Reference proteome</keyword>
<evidence type="ECO:0000313" key="7">
    <source>
        <dbReference type="EMBL" id="SFF61292.1"/>
    </source>
</evidence>
<protein>
    <submittedName>
        <fullName evidence="7">Sodium/calcium exchanger protein</fullName>
    </submittedName>
</protein>
<dbReference type="RefSeq" id="WP_091535076.1">
    <property type="nucleotide sequence ID" value="NZ_FOOC01000012.1"/>
</dbReference>
<evidence type="ECO:0000256" key="4">
    <source>
        <dbReference type="ARBA" id="ARBA00023136"/>
    </source>
</evidence>
<feature type="transmembrane region" description="Helical" evidence="5">
    <location>
        <begin position="106"/>
        <end position="123"/>
    </location>
</feature>
<dbReference type="PANTHER" id="PTHR10846:SF8">
    <property type="entry name" value="INNER MEMBRANE PROTEIN YRBG"/>
    <property type="match status" value="1"/>
</dbReference>
<dbReference type="GO" id="GO:0005886">
    <property type="term" value="C:plasma membrane"/>
    <property type="evidence" value="ECO:0007669"/>
    <property type="project" value="TreeGrafter"/>
</dbReference>
<keyword evidence="3 5" id="KW-1133">Transmembrane helix</keyword>
<comment type="subcellular location">
    <subcellularLocation>
        <location evidence="1">Membrane</location>
        <topology evidence="1">Multi-pass membrane protein</topology>
    </subcellularLocation>
</comment>
<feature type="transmembrane region" description="Helical" evidence="5">
    <location>
        <begin position="135"/>
        <end position="155"/>
    </location>
</feature>
<feature type="domain" description="Sodium/calcium exchanger membrane region" evidence="6">
    <location>
        <begin position="4"/>
        <end position="150"/>
    </location>
</feature>
<evidence type="ECO:0000259" key="6">
    <source>
        <dbReference type="Pfam" id="PF01699"/>
    </source>
</evidence>
<dbReference type="InterPro" id="IPR004837">
    <property type="entry name" value="NaCa_Exmemb"/>
</dbReference>
<feature type="transmembrane region" description="Helical" evidence="5">
    <location>
        <begin position="42"/>
        <end position="62"/>
    </location>
</feature>
<dbReference type="PANTHER" id="PTHR10846">
    <property type="entry name" value="SODIUM/POTASSIUM/CALCIUM EXCHANGER"/>
    <property type="match status" value="1"/>
</dbReference>
<dbReference type="Proteomes" id="UP000199771">
    <property type="component" value="Unassembled WGS sequence"/>
</dbReference>
<dbReference type="Gene3D" id="1.20.1420.30">
    <property type="entry name" value="NCX, central ion-binding region"/>
    <property type="match status" value="1"/>
</dbReference>
<evidence type="ECO:0000256" key="3">
    <source>
        <dbReference type="ARBA" id="ARBA00022989"/>
    </source>
</evidence>
<dbReference type="EMBL" id="FOOC01000012">
    <property type="protein sequence ID" value="SFF61292.1"/>
    <property type="molecule type" value="Genomic_DNA"/>
</dbReference>